<proteinExistence type="predicted"/>
<keyword evidence="1" id="KW-0560">Oxidoreductase</keyword>
<dbReference type="PANTHER" id="PTHR43625">
    <property type="entry name" value="AFLATOXIN B1 ALDEHYDE REDUCTASE"/>
    <property type="match status" value="1"/>
</dbReference>
<dbReference type="InterPro" id="IPR050791">
    <property type="entry name" value="Aldo-Keto_reductase"/>
</dbReference>
<dbReference type="Gene3D" id="3.20.20.100">
    <property type="entry name" value="NADP-dependent oxidoreductase domain"/>
    <property type="match status" value="1"/>
</dbReference>
<protein>
    <submittedName>
        <fullName evidence="3">Aldo/keto reductase</fullName>
    </submittedName>
</protein>
<dbReference type="EMBL" id="DAASAS010000002">
    <property type="protein sequence ID" value="HAE4731261.1"/>
    <property type="molecule type" value="Genomic_DNA"/>
</dbReference>
<sequence>MQKRYLGQSGLEVSALGLGCMGLSHGYGPATDTRQAIELIRAAVERGVTFFDTAEVYGPYLNEDVVGEALKPFRDRVVIATKFGFTFGDDNKQQILNSRPEHIRKAVEGSLKRLKTEVIDLLYQHRVDPDVPIEDVAGTVKELIAEGKVKHFGLSEAGAQTIRRAHAVQPVTALQSEYSMWWREPEQDILPLLEELGIGFVPFSPLGKGFLTGTIKAGTTFGKDDFRSIVPRFATAALEVNEKLVALLGELAGEKGVTSAQIALAWLLAQKPWIVPIPGTTKQHRLEENLAAAELTLATEDLRKITQALDAVDIVGERYPAALQARVGR</sequence>
<organism evidence="3">
    <name type="scientific">Salmonella enterica subsp. VII serovar 40:z4,z24:[z39]</name>
    <dbReference type="NCBI Taxonomy" id="1967625"/>
    <lineage>
        <taxon>Bacteria</taxon>
        <taxon>Pseudomonadati</taxon>
        <taxon>Pseudomonadota</taxon>
        <taxon>Gammaproteobacteria</taxon>
        <taxon>Enterobacterales</taxon>
        <taxon>Enterobacteriaceae</taxon>
        <taxon>Salmonella</taxon>
    </lineage>
</organism>
<gene>
    <name evidence="3" type="ORF">GND13_000401</name>
</gene>
<dbReference type="PANTHER" id="PTHR43625:SF27">
    <property type="entry name" value="ALDO-KETO REDUCTASE"/>
    <property type="match status" value="1"/>
</dbReference>
<dbReference type="SUPFAM" id="SSF51430">
    <property type="entry name" value="NAD(P)-linked oxidoreductase"/>
    <property type="match status" value="1"/>
</dbReference>
<evidence type="ECO:0000313" key="3">
    <source>
        <dbReference type="EMBL" id="HAE4731261.1"/>
    </source>
</evidence>
<dbReference type="Pfam" id="PF00248">
    <property type="entry name" value="Aldo_ket_red"/>
    <property type="match status" value="1"/>
</dbReference>
<name>A0A731TGF3_SALEE</name>
<dbReference type="InterPro" id="IPR023210">
    <property type="entry name" value="NADP_OxRdtase_dom"/>
</dbReference>
<feature type="domain" description="NADP-dependent oxidoreductase" evidence="2">
    <location>
        <begin position="16"/>
        <end position="309"/>
    </location>
</feature>
<comment type="caution">
    <text evidence="3">The sequence shown here is derived from an EMBL/GenBank/DDBJ whole genome shotgun (WGS) entry which is preliminary data.</text>
</comment>
<accession>A0A731TGF3</accession>
<evidence type="ECO:0000256" key="1">
    <source>
        <dbReference type="ARBA" id="ARBA00023002"/>
    </source>
</evidence>
<reference evidence="3" key="2">
    <citation type="submission" date="2018-07" db="EMBL/GenBank/DDBJ databases">
        <authorList>
            <consortium name="NCBI Pathogen Detection Project"/>
        </authorList>
    </citation>
    <scope>NUCLEOTIDE SEQUENCE</scope>
    <source>
        <strain evidence="3">5039-68</strain>
    </source>
</reference>
<dbReference type="AlphaFoldDB" id="A0A731TGF3"/>
<dbReference type="CDD" id="cd19078">
    <property type="entry name" value="AKR_AKR13C1_2"/>
    <property type="match status" value="1"/>
</dbReference>
<evidence type="ECO:0000259" key="2">
    <source>
        <dbReference type="Pfam" id="PF00248"/>
    </source>
</evidence>
<dbReference type="GO" id="GO:0005737">
    <property type="term" value="C:cytoplasm"/>
    <property type="evidence" value="ECO:0007669"/>
    <property type="project" value="TreeGrafter"/>
</dbReference>
<dbReference type="GO" id="GO:0016491">
    <property type="term" value="F:oxidoreductase activity"/>
    <property type="evidence" value="ECO:0007669"/>
    <property type="project" value="UniProtKB-KW"/>
</dbReference>
<dbReference type="InterPro" id="IPR036812">
    <property type="entry name" value="NAD(P)_OxRdtase_dom_sf"/>
</dbReference>
<reference evidence="3" key="1">
    <citation type="journal article" date="2018" name="Genome Biol.">
        <title>SKESA: strategic k-mer extension for scrupulous assemblies.</title>
        <authorList>
            <person name="Souvorov A."/>
            <person name="Agarwala R."/>
            <person name="Lipman D.J."/>
        </authorList>
    </citation>
    <scope>NUCLEOTIDE SEQUENCE</scope>
    <source>
        <strain evidence="3">5039-68</strain>
    </source>
</reference>